<organism evidence="4">
    <name type="scientific">Harpegnathos saltator</name>
    <name type="common">Jerdon's jumping ant</name>
    <dbReference type="NCBI Taxonomy" id="610380"/>
    <lineage>
        <taxon>Eukaryota</taxon>
        <taxon>Metazoa</taxon>
        <taxon>Ecdysozoa</taxon>
        <taxon>Arthropoda</taxon>
        <taxon>Hexapoda</taxon>
        <taxon>Insecta</taxon>
        <taxon>Pterygota</taxon>
        <taxon>Neoptera</taxon>
        <taxon>Endopterygota</taxon>
        <taxon>Hymenoptera</taxon>
        <taxon>Apocrita</taxon>
        <taxon>Aculeata</taxon>
        <taxon>Formicoidea</taxon>
        <taxon>Formicidae</taxon>
        <taxon>Ponerinae</taxon>
        <taxon>Ponerini</taxon>
        <taxon>Harpegnathos</taxon>
    </lineage>
</organism>
<dbReference type="Proteomes" id="UP000008237">
    <property type="component" value="Unassembled WGS sequence"/>
</dbReference>
<keyword evidence="2" id="KW-1133">Transmembrane helix</keyword>
<dbReference type="STRING" id="610380.E2C416"/>
<evidence type="ECO:0000313" key="4">
    <source>
        <dbReference type="Proteomes" id="UP000008237"/>
    </source>
</evidence>
<gene>
    <name evidence="3" type="ORF">EAI_14533</name>
</gene>
<protein>
    <submittedName>
        <fullName evidence="3">Uncharacterized protein</fullName>
    </submittedName>
</protein>
<dbReference type="EMBL" id="GL452364">
    <property type="protein sequence ID" value="EFN77402.1"/>
    <property type="molecule type" value="Genomic_DNA"/>
</dbReference>
<keyword evidence="2" id="KW-0472">Membrane</keyword>
<dbReference type="OMA" id="ETLWENC"/>
<evidence type="ECO:0000256" key="1">
    <source>
        <dbReference type="SAM" id="MobiDB-lite"/>
    </source>
</evidence>
<proteinExistence type="predicted"/>
<dbReference type="AlphaFoldDB" id="E2C416"/>
<dbReference type="Gene3D" id="2.60.120.650">
    <property type="entry name" value="Cupin"/>
    <property type="match status" value="1"/>
</dbReference>
<dbReference type="InParanoid" id="E2C416"/>
<feature type="region of interest" description="Disordered" evidence="1">
    <location>
        <begin position="177"/>
        <end position="200"/>
    </location>
</feature>
<feature type="transmembrane region" description="Helical" evidence="2">
    <location>
        <begin position="69"/>
        <end position="90"/>
    </location>
</feature>
<dbReference type="OrthoDB" id="10059103at2759"/>
<name>E2C416_HARSA</name>
<evidence type="ECO:0000313" key="3">
    <source>
        <dbReference type="EMBL" id="EFN77402.1"/>
    </source>
</evidence>
<keyword evidence="2" id="KW-0812">Transmembrane</keyword>
<evidence type="ECO:0000256" key="2">
    <source>
        <dbReference type="SAM" id="Phobius"/>
    </source>
</evidence>
<accession>E2C416</accession>
<sequence length="429" mass="49269">MSSSKCVKQPRKAYTKEQYEMSHSEKLRLIDDELNSFYKYCQQAGFTEEEMDIICQPLVAAMRRSWLQLVFRGTLVLIVLGTLVCLAAQLDFVGTHFTAISRLLLIKVLPIWNWQPLYYENCMINNPFYNDYTITEEDCVEGNPKFCSTSSVVKVLYPSVSFDTLKLHYLNAMSRGSFKDSKNRSSKSNSQLQEIPESQPDISAVPKTCEALETIDRLSDVRYRNLVENYLSRDAPAIITDAMDSWAVMNTDYFWFDNITHLYLENERLMETVPCALTSNLRTGSSDLAAFLRRVHAPEVAKWFVHWQNCDINAVKVLRKFYQRPYFLSSTVSPAHFNWVLMSSDYNSPSYKKVELDSGLIALAQLRGATQLRLTPINPCNSSCPELIADLHQGEMLVFTNVMWTLEYAPMRGLDNIAILTETVWEEDT</sequence>
<keyword evidence="4" id="KW-1185">Reference proteome</keyword>
<reference evidence="3 4" key="1">
    <citation type="journal article" date="2010" name="Science">
        <title>Genomic comparison of the ants Camponotus floridanus and Harpegnathos saltator.</title>
        <authorList>
            <person name="Bonasio R."/>
            <person name="Zhang G."/>
            <person name="Ye C."/>
            <person name="Mutti N.S."/>
            <person name="Fang X."/>
            <person name="Qin N."/>
            <person name="Donahue G."/>
            <person name="Yang P."/>
            <person name="Li Q."/>
            <person name="Li C."/>
            <person name="Zhang P."/>
            <person name="Huang Z."/>
            <person name="Berger S.L."/>
            <person name="Reinberg D."/>
            <person name="Wang J."/>
            <person name="Liebig J."/>
        </authorList>
    </citation>
    <scope>NUCLEOTIDE SEQUENCE [LARGE SCALE GENOMIC DNA]</scope>
    <source>
        <strain evidence="3 4">R22 G/1</strain>
    </source>
</reference>